<evidence type="ECO:0000313" key="1">
    <source>
        <dbReference type="EMBL" id="MDO3695256.1"/>
    </source>
</evidence>
<reference evidence="1" key="1">
    <citation type="submission" date="2023-07" db="EMBL/GenBank/DDBJ databases">
        <title>Wenyingzhuangia sp. chi5 genome sequencing and assembly.</title>
        <authorList>
            <person name="Park S."/>
        </authorList>
    </citation>
    <scope>NUCLEOTIDE SEQUENCE</scope>
    <source>
        <strain evidence="1">Chi5</strain>
    </source>
</reference>
<accession>A0ABT8VTG8</accession>
<dbReference type="EMBL" id="JAUMIT010000005">
    <property type="protein sequence ID" value="MDO3695256.1"/>
    <property type="molecule type" value="Genomic_DNA"/>
</dbReference>
<organism evidence="1 2">
    <name type="scientific">Wenyingzhuangia gilva</name>
    <dbReference type="NCBI Taxonomy" id="3057677"/>
    <lineage>
        <taxon>Bacteria</taxon>
        <taxon>Pseudomonadati</taxon>
        <taxon>Bacteroidota</taxon>
        <taxon>Flavobacteriia</taxon>
        <taxon>Flavobacteriales</taxon>
        <taxon>Flavobacteriaceae</taxon>
        <taxon>Wenyingzhuangia</taxon>
    </lineage>
</organism>
<proteinExistence type="predicted"/>
<sequence length="49" mass="5593">MQFANIPESKKHLIDKLAPDDCWLKSINAGYEVYAGKSNLKIDKFKIIP</sequence>
<keyword evidence="2" id="KW-1185">Reference proteome</keyword>
<protein>
    <submittedName>
        <fullName evidence="1">Uncharacterized protein</fullName>
    </submittedName>
</protein>
<dbReference type="Proteomes" id="UP001168642">
    <property type="component" value="Unassembled WGS sequence"/>
</dbReference>
<gene>
    <name evidence="1" type="ORF">QVZ41_10405</name>
</gene>
<evidence type="ECO:0000313" key="2">
    <source>
        <dbReference type="Proteomes" id="UP001168642"/>
    </source>
</evidence>
<comment type="caution">
    <text evidence="1">The sequence shown here is derived from an EMBL/GenBank/DDBJ whole genome shotgun (WGS) entry which is preliminary data.</text>
</comment>
<name>A0ABT8VTG8_9FLAO</name>
<dbReference type="RefSeq" id="WP_302884517.1">
    <property type="nucleotide sequence ID" value="NZ_JAUMIT010000005.1"/>
</dbReference>